<keyword evidence="1" id="KW-0433">Leucine-rich repeat</keyword>
<evidence type="ECO:0000313" key="6">
    <source>
        <dbReference type="Proteomes" id="UP000011087"/>
    </source>
</evidence>
<gene>
    <name evidence="4" type="ORF">GUITHDRAFT_134559</name>
</gene>
<keyword evidence="6" id="KW-1185">Reference proteome</keyword>
<dbReference type="EMBL" id="JH992975">
    <property type="protein sequence ID" value="EKX51674.1"/>
    <property type="molecule type" value="Genomic_DNA"/>
</dbReference>
<dbReference type="KEGG" id="gtt:GUITHDRAFT_134559"/>
<dbReference type="PaxDb" id="55529-EKX51674"/>
<dbReference type="eggNOG" id="KOG0531">
    <property type="taxonomic scope" value="Eukaryota"/>
</dbReference>
<dbReference type="SMART" id="SM00365">
    <property type="entry name" value="LRR_SD22"/>
    <property type="match status" value="5"/>
</dbReference>
<dbReference type="HOGENOM" id="CLU_062444_0_0_1"/>
<feature type="compositionally biased region" description="Acidic residues" evidence="3">
    <location>
        <begin position="319"/>
        <end position="346"/>
    </location>
</feature>
<dbReference type="InterPro" id="IPR001611">
    <property type="entry name" value="Leu-rich_rpt"/>
</dbReference>
<dbReference type="RefSeq" id="XP_005838654.1">
    <property type="nucleotide sequence ID" value="XM_005838597.1"/>
</dbReference>
<dbReference type="Proteomes" id="UP000011087">
    <property type="component" value="Unassembled WGS sequence"/>
</dbReference>
<dbReference type="InterPro" id="IPR032675">
    <property type="entry name" value="LRR_dom_sf"/>
</dbReference>
<evidence type="ECO:0000256" key="3">
    <source>
        <dbReference type="SAM" id="MobiDB-lite"/>
    </source>
</evidence>
<evidence type="ECO:0000256" key="2">
    <source>
        <dbReference type="ARBA" id="ARBA00022737"/>
    </source>
</evidence>
<dbReference type="OMA" id="RRFLMNW"/>
<dbReference type="OrthoDB" id="10262005at2759"/>
<organism evidence="4">
    <name type="scientific">Guillardia theta (strain CCMP2712)</name>
    <name type="common">Cryptophyte</name>
    <dbReference type="NCBI Taxonomy" id="905079"/>
    <lineage>
        <taxon>Eukaryota</taxon>
        <taxon>Cryptophyceae</taxon>
        <taxon>Pyrenomonadales</taxon>
        <taxon>Geminigeraceae</taxon>
        <taxon>Guillardia</taxon>
    </lineage>
</organism>
<dbReference type="GeneID" id="17308358"/>
<dbReference type="InterPro" id="IPR025875">
    <property type="entry name" value="Leu-rich_rpt_4"/>
</dbReference>
<dbReference type="EnsemblProtists" id="EKX51674">
    <property type="protein sequence ID" value="EKX51674"/>
    <property type="gene ID" value="GUITHDRAFT_134559"/>
</dbReference>
<reference evidence="6" key="2">
    <citation type="submission" date="2012-11" db="EMBL/GenBank/DDBJ databases">
        <authorList>
            <person name="Kuo A."/>
            <person name="Curtis B.A."/>
            <person name="Tanifuji G."/>
            <person name="Burki F."/>
            <person name="Gruber A."/>
            <person name="Irimia M."/>
            <person name="Maruyama S."/>
            <person name="Arias M.C."/>
            <person name="Ball S.G."/>
            <person name="Gile G.H."/>
            <person name="Hirakawa Y."/>
            <person name="Hopkins J.F."/>
            <person name="Rensing S.A."/>
            <person name="Schmutz J."/>
            <person name="Symeonidi A."/>
            <person name="Elias M."/>
            <person name="Eveleigh R.J."/>
            <person name="Herman E.K."/>
            <person name="Klute M.J."/>
            <person name="Nakayama T."/>
            <person name="Obornik M."/>
            <person name="Reyes-Prieto A."/>
            <person name="Armbrust E.V."/>
            <person name="Aves S.J."/>
            <person name="Beiko R.G."/>
            <person name="Coutinho P."/>
            <person name="Dacks J.B."/>
            <person name="Durnford D.G."/>
            <person name="Fast N.M."/>
            <person name="Green B.R."/>
            <person name="Grisdale C."/>
            <person name="Hempe F."/>
            <person name="Henrissat B."/>
            <person name="Hoppner M.P."/>
            <person name="Ishida K.-I."/>
            <person name="Kim E."/>
            <person name="Koreny L."/>
            <person name="Kroth P.G."/>
            <person name="Liu Y."/>
            <person name="Malik S.-B."/>
            <person name="Maier U.G."/>
            <person name="McRose D."/>
            <person name="Mock T."/>
            <person name="Neilson J.A."/>
            <person name="Onodera N.T."/>
            <person name="Poole A.M."/>
            <person name="Pritham E.J."/>
            <person name="Richards T.A."/>
            <person name="Rocap G."/>
            <person name="Roy S.W."/>
            <person name="Sarai C."/>
            <person name="Schaack S."/>
            <person name="Shirato S."/>
            <person name="Slamovits C.H."/>
            <person name="Spencer D.F."/>
            <person name="Suzuki S."/>
            <person name="Worden A.Z."/>
            <person name="Zauner S."/>
            <person name="Barry K."/>
            <person name="Bell C."/>
            <person name="Bharti A.K."/>
            <person name="Crow J.A."/>
            <person name="Grimwood J."/>
            <person name="Kramer R."/>
            <person name="Lindquist E."/>
            <person name="Lucas S."/>
            <person name="Salamov A."/>
            <person name="McFadden G.I."/>
            <person name="Lane C.E."/>
            <person name="Keeling P.J."/>
            <person name="Gray M.W."/>
            <person name="Grigoriev I.V."/>
            <person name="Archibald J.M."/>
        </authorList>
    </citation>
    <scope>NUCLEOTIDE SEQUENCE</scope>
    <source>
        <strain evidence="6">CCMP2712</strain>
    </source>
</reference>
<sequence length="372" mass="42709">MVKVSVDLIGRCTTQRKRKGEDENAFLKRLTHINLSDKKIEKIDGLEHCTSLQCLYLYENKIKRIENLSFALNLTHLYLQDNFISRIENVGMLRNLRKLFIGGNELTEISGLASCNYLEELHCQAQRLPTDQCLTFETATLHAVSGSLQVFNIQKNNISQVSQFRVLRSLQRLDMSWNHISSFEEVGTILGNSACCELTTLEMKGNPVTKQHKFRDFVTLMSSTVSMLDGKEITKTERQFLINREAAKAQAQARYHQRSNLNNVYMDNQQSEGMRGQDMMEHAHNETFDDRYHEHDEMLGDQLEPLVEQDSAQDSYLQQEEEGQDDFVQEDDGQDDFVQDDDGQEEDGLHPLEEASGDFVPDNADGEDREEV</sequence>
<dbReference type="SMART" id="SM00369">
    <property type="entry name" value="LRR_TYP"/>
    <property type="match status" value="3"/>
</dbReference>
<evidence type="ECO:0000313" key="4">
    <source>
        <dbReference type="EMBL" id="EKX51674.1"/>
    </source>
</evidence>
<dbReference type="SUPFAM" id="SSF52058">
    <property type="entry name" value="L domain-like"/>
    <property type="match status" value="1"/>
</dbReference>
<dbReference type="Gene3D" id="3.80.10.10">
    <property type="entry name" value="Ribonuclease Inhibitor"/>
    <property type="match status" value="2"/>
</dbReference>
<protein>
    <submittedName>
        <fullName evidence="4 5">Uncharacterized protein</fullName>
    </submittedName>
</protein>
<dbReference type="InterPro" id="IPR003591">
    <property type="entry name" value="Leu-rich_rpt_typical-subtyp"/>
</dbReference>
<proteinExistence type="predicted"/>
<reference evidence="5" key="3">
    <citation type="submission" date="2016-03" db="UniProtKB">
        <authorList>
            <consortium name="EnsemblProtists"/>
        </authorList>
    </citation>
    <scope>IDENTIFICATION</scope>
</reference>
<dbReference type="CDD" id="cd21340">
    <property type="entry name" value="PPP1R42"/>
    <property type="match status" value="1"/>
</dbReference>
<name>L1JTM8_GUITC</name>
<dbReference type="Pfam" id="PF12799">
    <property type="entry name" value="LRR_4"/>
    <property type="match status" value="2"/>
</dbReference>
<feature type="region of interest" description="Disordered" evidence="3">
    <location>
        <begin position="309"/>
        <end position="372"/>
    </location>
</feature>
<dbReference type="InterPro" id="IPR050836">
    <property type="entry name" value="SDS22/Internalin_LRR"/>
</dbReference>
<dbReference type="STRING" id="905079.L1JTM8"/>
<dbReference type="PANTHER" id="PTHR46652">
    <property type="entry name" value="LEUCINE-RICH REPEAT AND IQ DOMAIN-CONTAINING PROTEIN 1-RELATED"/>
    <property type="match status" value="1"/>
</dbReference>
<keyword evidence="2" id="KW-0677">Repeat</keyword>
<dbReference type="PANTHER" id="PTHR46652:SF3">
    <property type="entry name" value="LEUCINE-RICH REPEAT-CONTAINING PROTEIN 9"/>
    <property type="match status" value="1"/>
</dbReference>
<evidence type="ECO:0000256" key="1">
    <source>
        <dbReference type="ARBA" id="ARBA00022614"/>
    </source>
</evidence>
<dbReference type="AlphaFoldDB" id="L1JTM8"/>
<accession>L1JTM8</accession>
<reference evidence="4 6" key="1">
    <citation type="journal article" date="2012" name="Nature">
        <title>Algal genomes reveal evolutionary mosaicism and the fate of nucleomorphs.</title>
        <authorList>
            <consortium name="DOE Joint Genome Institute"/>
            <person name="Curtis B.A."/>
            <person name="Tanifuji G."/>
            <person name="Burki F."/>
            <person name="Gruber A."/>
            <person name="Irimia M."/>
            <person name="Maruyama S."/>
            <person name="Arias M.C."/>
            <person name="Ball S.G."/>
            <person name="Gile G.H."/>
            <person name="Hirakawa Y."/>
            <person name="Hopkins J.F."/>
            <person name="Kuo A."/>
            <person name="Rensing S.A."/>
            <person name="Schmutz J."/>
            <person name="Symeonidi A."/>
            <person name="Elias M."/>
            <person name="Eveleigh R.J."/>
            <person name="Herman E.K."/>
            <person name="Klute M.J."/>
            <person name="Nakayama T."/>
            <person name="Obornik M."/>
            <person name="Reyes-Prieto A."/>
            <person name="Armbrust E.V."/>
            <person name="Aves S.J."/>
            <person name="Beiko R.G."/>
            <person name="Coutinho P."/>
            <person name="Dacks J.B."/>
            <person name="Durnford D.G."/>
            <person name="Fast N.M."/>
            <person name="Green B.R."/>
            <person name="Grisdale C.J."/>
            <person name="Hempel F."/>
            <person name="Henrissat B."/>
            <person name="Hoppner M.P."/>
            <person name="Ishida K."/>
            <person name="Kim E."/>
            <person name="Koreny L."/>
            <person name="Kroth P.G."/>
            <person name="Liu Y."/>
            <person name="Malik S.B."/>
            <person name="Maier U.G."/>
            <person name="McRose D."/>
            <person name="Mock T."/>
            <person name="Neilson J.A."/>
            <person name="Onodera N.T."/>
            <person name="Poole A.M."/>
            <person name="Pritham E.J."/>
            <person name="Richards T.A."/>
            <person name="Rocap G."/>
            <person name="Roy S.W."/>
            <person name="Sarai C."/>
            <person name="Schaack S."/>
            <person name="Shirato S."/>
            <person name="Slamovits C.H."/>
            <person name="Spencer D.F."/>
            <person name="Suzuki S."/>
            <person name="Worden A.Z."/>
            <person name="Zauner S."/>
            <person name="Barry K."/>
            <person name="Bell C."/>
            <person name="Bharti A.K."/>
            <person name="Crow J.A."/>
            <person name="Grimwood J."/>
            <person name="Kramer R."/>
            <person name="Lindquist E."/>
            <person name="Lucas S."/>
            <person name="Salamov A."/>
            <person name="McFadden G.I."/>
            <person name="Lane C.E."/>
            <person name="Keeling P.J."/>
            <person name="Gray M.W."/>
            <person name="Grigoriev I.V."/>
            <person name="Archibald J.M."/>
        </authorList>
    </citation>
    <scope>NUCLEOTIDE SEQUENCE</scope>
    <source>
        <strain evidence="4 6">CCMP2712</strain>
    </source>
</reference>
<dbReference type="PROSITE" id="PS51450">
    <property type="entry name" value="LRR"/>
    <property type="match status" value="5"/>
</dbReference>
<evidence type="ECO:0000313" key="5">
    <source>
        <dbReference type="EnsemblProtists" id="EKX51674"/>
    </source>
</evidence>